<sequence length="335" mass="37540">MVHTSAEVAKKLLPEHSSHRQDYNGVEIVLWRPFETASATPITWIREETNLCRDQGWLCWADAGCETELLKRVLDKEVEAEDRKYAARLEQEEAAKGPRPGDGALKRKTQAALHVPHPDNFMPLSPPACPAQNQRSSSSISIQTTSCPYRCPRISHRARGALHVPQSRRLHAPIAARVSRTELEELCMYLNPDDFMSPSLPACPAFFKYPNPDDFMPLSLPDCPAQNPRSLSNTTARQLEELFKYHNPDDFMPLSLPASPAQNPRISSSTTPRQLPKELFSVKPKELSKYAISHNPRSSSIVKIKTRETDSGRKRDEQCESGAKTKSTAKATVFA</sequence>
<dbReference type="AlphaFoldDB" id="A0A8K0VSF2"/>
<reference evidence="2" key="1">
    <citation type="journal article" date="2021" name="Nat. Commun.">
        <title>Genetic determinants of endophytism in the Arabidopsis root mycobiome.</title>
        <authorList>
            <person name="Mesny F."/>
            <person name="Miyauchi S."/>
            <person name="Thiergart T."/>
            <person name="Pickel B."/>
            <person name="Atanasova L."/>
            <person name="Karlsson M."/>
            <person name="Huettel B."/>
            <person name="Barry K.W."/>
            <person name="Haridas S."/>
            <person name="Chen C."/>
            <person name="Bauer D."/>
            <person name="Andreopoulos W."/>
            <person name="Pangilinan J."/>
            <person name="LaButti K."/>
            <person name="Riley R."/>
            <person name="Lipzen A."/>
            <person name="Clum A."/>
            <person name="Drula E."/>
            <person name="Henrissat B."/>
            <person name="Kohler A."/>
            <person name="Grigoriev I.V."/>
            <person name="Martin F.M."/>
            <person name="Hacquard S."/>
        </authorList>
    </citation>
    <scope>NUCLEOTIDE SEQUENCE</scope>
    <source>
        <strain evidence="2">MPI-SDFR-AT-0120</strain>
    </source>
</reference>
<feature type="compositionally biased region" description="Polar residues" evidence="1">
    <location>
        <begin position="324"/>
        <end position="335"/>
    </location>
</feature>
<gene>
    <name evidence="2" type="ORF">FB567DRAFT_554611</name>
</gene>
<feature type="region of interest" description="Disordered" evidence="1">
    <location>
        <begin position="298"/>
        <end position="335"/>
    </location>
</feature>
<protein>
    <submittedName>
        <fullName evidence="2">Uncharacterized protein</fullName>
    </submittedName>
</protein>
<name>A0A8K0VSF2_9PLEO</name>
<keyword evidence="3" id="KW-1185">Reference proteome</keyword>
<evidence type="ECO:0000313" key="3">
    <source>
        <dbReference type="Proteomes" id="UP000813461"/>
    </source>
</evidence>
<evidence type="ECO:0000256" key="1">
    <source>
        <dbReference type="SAM" id="MobiDB-lite"/>
    </source>
</evidence>
<feature type="compositionally biased region" description="Polar residues" evidence="1">
    <location>
        <begin position="260"/>
        <end position="273"/>
    </location>
</feature>
<dbReference type="EMBL" id="JAGMVJ010000026">
    <property type="protein sequence ID" value="KAH7070819.1"/>
    <property type="molecule type" value="Genomic_DNA"/>
</dbReference>
<organism evidence="2 3">
    <name type="scientific">Paraphoma chrysanthemicola</name>
    <dbReference type="NCBI Taxonomy" id="798071"/>
    <lineage>
        <taxon>Eukaryota</taxon>
        <taxon>Fungi</taxon>
        <taxon>Dikarya</taxon>
        <taxon>Ascomycota</taxon>
        <taxon>Pezizomycotina</taxon>
        <taxon>Dothideomycetes</taxon>
        <taxon>Pleosporomycetidae</taxon>
        <taxon>Pleosporales</taxon>
        <taxon>Pleosporineae</taxon>
        <taxon>Phaeosphaeriaceae</taxon>
        <taxon>Paraphoma</taxon>
    </lineage>
</organism>
<feature type="region of interest" description="Disordered" evidence="1">
    <location>
        <begin position="257"/>
        <end position="279"/>
    </location>
</feature>
<evidence type="ECO:0000313" key="2">
    <source>
        <dbReference type="EMBL" id="KAH7070819.1"/>
    </source>
</evidence>
<comment type="caution">
    <text evidence="2">The sequence shown here is derived from an EMBL/GenBank/DDBJ whole genome shotgun (WGS) entry which is preliminary data.</text>
</comment>
<feature type="compositionally biased region" description="Basic and acidic residues" evidence="1">
    <location>
        <begin position="305"/>
        <end position="318"/>
    </location>
</feature>
<dbReference type="Proteomes" id="UP000813461">
    <property type="component" value="Unassembled WGS sequence"/>
</dbReference>
<accession>A0A8K0VSF2</accession>
<proteinExistence type="predicted"/>